<name>A0A250J9K6_9BACT</name>
<organism evidence="4 5">
    <name type="scientific">Cystobacter fuscus</name>
    <dbReference type="NCBI Taxonomy" id="43"/>
    <lineage>
        <taxon>Bacteria</taxon>
        <taxon>Pseudomonadati</taxon>
        <taxon>Myxococcota</taxon>
        <taxon>Myxococcia</taxon>
        <taxon>Myxococcales</taxon>
        <taxon>Cystobacterineae</taxon>
        <taxon>Archangiaceae</taxon>
        <taxon>Cystobacter</taxon>
    </lineage>
</organism>
<dbReference type="Proteomes" id="UP000217257">
    <property type="component" value="Chromosome"/>
</dbReference>
<dbReference type="Pfam" id="PF19335">
    <property type="entry name" value="HMBD"/>
    <property type="match status" value="1"/>
</dbReference>
<evidence type="ECO:0000256" key="1">
    <source>
        <dbReference type="SAM" id="MobiDB-lite"/>
    </source>
</evidence>
<evidence type="ECO:0000313" key="4">
    <source>
        <dbReference type="EMBL" id="ATB40240.1"/>
    </source>
</evidence>
<dbReference type="EMBL" id="CP022098">
    <property type="protein sequence ID" value="ATB40240.1"/>
    <property type="molecule type" value="Genomic_DNA"/>
</dbReference>
<gene>
    <name evidence="4" type="ORF">CYFUS_005688</name>
</gene>
<dbReference type="InterPro" id="IPR045800">
    <property type="entry name" value="HMBD"/>
</dbReference>
<dbReference type="PROSITE" id="PS51257">
    <property type="entry name" value="PROKAR_LIPOPROTEIN"/>
    <property type="match status" value="1"/>
</dbReference>
<keyword evidence="2" id="KW-0732">Signal</keyword>
<sequence length="129" mass="12923">MSLSMKLLTGALALGLSACALGAAERVPSLLDPSNPAASESPMRAMLALHGSPAAAPPATLSQAEPPDAGTPSSALYVCPMHRDVTSHEPGRCPKCGMKLVLQAPPAPKESASREEPAPGASSMQGGSP</sequence>
<accession>A0A250J9K6</accession>
<reference evidence="4 5" key="1">
    <citation type="submission" date="2017-06" db="EMBL/GenBank/DDBJ databases">
        <title>Sequencing and comparative analysis of myxobacterial genomes.</title>
        <authorList>
            <person name="Rupp O."/>
            <person name="Goesmann A."/>
            <person name="Sogaard-Andersen L."/>
        </authorList>
    </citation>
    <scope>NUCLEOTIDE SEQUENCE [LARGE SCALE GENOMIC DNA]</scope>
    <source>
        <strain evidence="4 5">DSM 52655</strain>
    </source>
</reference>
<feature type="domain" description="Heavy metal binding" evidence="3">
    <location>
        <begin position="77"/>
        <end position="101"/>
    </location>
</feature>
<dbReference type="KEGG" id="cfus:CYFUS_005688"/>
<dbReference type="RefSeq" id="WP_157758709.1">
    <property type="nucleotide sequence ID" value="NZ_CP022098.1"/>
</dbReference>
<dbReference type="GO" id="GO:0046872">
    <property type="term" value="F:metal ion binding"/>
    <property type="evidence" value="ECO:0007669"/>
    <property type="project" value="InterPro"/>
</dbReference>
<feature type="chain" id="PRO_5013304282" description="Heavy metal binding domain-containing protein" evidence="2">
    <location>
        <begin position="23"/>
        <end position="129"/>
    </location>
</feature>
<evidence type="ECO:0000259" key="3">
    <source>
        <dbReference type="Pfam" id="PF19335"/>
    </source>
</evidence>
<feature type="signal peptide" evidence="2">
    <location>
        <begin position="1"/>
        <end position="22"/>
    </location>
</feature>
<proteinExistence type="predicted"/>
<feature type="region of interest" description="Disordered" evidence="1">
    <location>
        <begin position="104"/>
        <end position="129"/>
    </location>
</feature>
<feature type="region of interest" description="Disordered" evidence="1">
    <location>
        <begin position="51"/>
        <end position="71"/>
    </location>
</feature>
<evidence type="ECO:0000256" key="2">
    <source>
        <dbReference type="SAM" id="SignalP"/>
    </source>
</evidence>
<dbReference type="AlphaFoldDB" id="A0A250J9K6"/>
<evidence type="ECO:0000313" key="5">
    <source>
        <dbReference type="Proteomes" id="UP000217257"/>
    </source>
</evidence>
<protein>
    <recommendedName>
        <fullName evidence="3">Heavy metal binding domain-containing protein</fullName>
    </recommendedName>
</protein>